<evidence type="ECO:0000313" key="5">
    <source>
        <dbReference type="EMBL" id="RGZ85907.1"/>
    </source>
</evidence>
<keyword evidence="1 2" id="KW-0963">Cytoplasm</keyword>
<protein>
    <recommendedName>
        <fullName evidence="2">UPF0291 protein DW068_08165</fullName>
    </recommendedName>
</protein>
<evidence type="ECO:0000313" key="9">
    <source>
        <dbReference type="Proteomes" id="UP000095390"/>
    </source>
</evidence>
<dbReference type="OrthoDB" id="390105at2"/>
<name>A0A173RWU3_9FIRM</name>
<dbReference type="EMBL" id="CYYC01000004">
    <property type="protein sequence ID" value="CUM82226.1"/>
    <property type="molecule type" value="Genomic_DNA"/>
</dbReference>
<dbReference type="GO" id="GO:0005737">
    <property type="term" value="C:cytoplasm"/>
    <property type="evidence" value="ECO:0007669"/>
    <property type="project" value="UniProtKB-SubCell"/>
</dbReference>
<evidence type="ECO:0000313" key="14">
    <source>
        <dbReference type="Proteomes" id="UP000286561"/>
    </source>
</evidence>
<accession>A0A173RWU3</accession>
<dbReference type="GeneID" id="75048707"/>
<dbReference type="PANTHER" id="PTHR37300">
    <property type="entry name" value="UPF0291 PROTEIN CBO2609/CLC_2481"/>
    <property type="match status" value="1"/>
</dbReference>
<dbReference type="Gene3D" id="1.10.287.540">
    <property type="entry name" value="Helix hairpin bin"/>
    <property type="match status" value="1"/>
</dbReference>
<dbReference type="Proteomes" id="UP000283497">
    <property type="component" value="Unassembled WGS sequence"/>
</dbReference>
<dbReference type="EMBL" id="QSEP01000005">
    <property type="protein sequence ID" value="RGZ85907.1"/>
    <property type="molecule type" value="Genomic_DNA"/>
</dbReference>
<evidence type="ECO:0000313" key="3">
    <source>
        <dbReference type="EMBL" id="CUM82226.1"/>
    </source>
</evidence>
<evidence type="ECO:0000313" key="7">
    <source>
        <dbReference type="EMBL" id="RHK39272.1"/>
    </source>
</evidence>
<proteinExistence type="inferred from homology"/>
<dbReference type="InterPro" id="IPR009242">
    <property type="entry name" value="DUF896"/>
</dbReference>
<dbReference type="HAMAP" id="MF_01103">
    <property type="entry name" value="UPF0291"/>
    <property type="match status" value="1"/>
</dbReference>
<evidence type="ECO:0000256" key="2">
    <source>
        <dbReference type="HAMAP-Rule" id="MF_01103"/>
    </source>
</evidence>
<dbReference type="RefSeq" id="WP_005346286.1">
    <property type="nucleotide sequence ID" value="NZ_BLYK01000110.1"/>
</dbReference>
<dbReference type="Proteomes" id="UP000286561">
    <property type="component" value="Unassembled WGS sequence"/>
</dbReference>
<dbReference type="AlphaFoldDB" id="A0A173RWU3"/>
<comment type="subcellular location">
    <subcellularLocation>
        <location evidence="2">Cytoplasm</location>
    </subcellularLocation>
</comment>
<reference evidence="11 12" key="2">
    <citation type="submission" date="2018-08" db="EMBL/GenBank/DDBJ databases">
        <title>A genome reference for cultivated species of the human gut microbiota.</title>
        <authorList>
            <person name="Zou Y."/>
            <person name="Xue W."/>
            <person name="Luo G."/>
        </authorList>
    </citation>
    <scope>NUCLEOTIDE SEQUENCE [LARGE SCALE GENOMIC DNA]</scope>
    <source>
        <strain evidence="8 12">AF31-17AC</strain>
        <strain evidence="7 11">AF45-14BH</strain>
        <strain evidence="6 13">AM34-3LB</strain>
        <strain evidence="5 14">AM48-23BH</strain>
    </source>
</reference>
<dbReference type="EMBL" id="QRQO01000015">
    <property type="protein sequence ID" value="RHN13867.1"/>
    <property type="molecule type" value="Genomic_DNA"/>
</dbReference>
<dbReference type="SUPFAM" id="SSF158221">
    <property type="entry name" value="YnzC-like"/>
    <property type="match status" value="1"/>
</dbReference>
<sequence>MNNIDIDRINELYHKSKSVGLTKAEEAEQKKLRKAYLAAIRKNLRGSLNRIDIQNKDGSIENLGEKYGKKLDKN</sequence>
<organism evidence="3 9">
    <name type="scientific">Anaerobutyricum hallii</name>
    <dbReference type="NCBI Taxonomy" id="39488"/>
    <lineage>
        <taxon>Bacteria</taxon>
        <taxon>Bacillati</taxon>
        <taxon>Bacillota</taxon>
        <taxon>Clostridia</taxon>
        <taxon>Lachnospirales</taxon>
        <taxon>Lachnospiraceae</taxon>
        <taxon>Anaerobutyricum</taxon>
    </lineage>
</organism>
<evidence type="ECO:0000313" key="11">
    <source>
        <dbReference type="Proteomes" id="UP000283497"/>
    </source>
</evidence>
<evidence type="ECO:0000313" key="12">
    <source>
        <dbReference type="Proteomes" id="UP000283700"/>
    </source>
</evidence>
<dbReference type="Proteomes" id="UP000095679">
    <property type="component" value="Unassembled WGS sequence"/>
</dbReference>
<dbReference type="EMBL" id="QRNJ01000027">
    <property type="protein sequence ID" value="RHK39272.1"/>
    <property type="molecule type" value="Genomic_DNA"/>
</dbReference>
<dbReference type="PANTHER" id="PTHR37300:SF1">
    <property type="entry name" value="UPF0291 PROTEIN YNZC"/>
    <property type="match status" value="1"/>
</dbReference>
<dbReference type="Proteomes" id="UP000283700">
    <property type="component" value="Unassembled WGS sequence"/>
</dbReference>
<keyword evidence="13" id="KW-1185">Reference proteome</keyword>
<evidence type="ECO:0000313" key="8">
    <source>
        <dbReference type="EMBL" id="RHN13867.1"/>
    </source>
</evidence>
<gene>
    <name evidence="7" type="ORF">DW068_08165</name>
    <name evidence="6" type="ORF">DW833_04360</name>
    <name evidence="5" type="ORF">DW972_02300</name>
    <name evidence="8" type="ORF">DWZ29_07055</name>
    <name evidence="4" type="ORF">ERS852450_02779</name>
    <name evidence="3" type="ORF">ERS852578_00463</name>
</gene>
<evidence type="ECO:0000256" key="1">
    <source>
        <dbReference type="ARBA" id="ARBA00022490"/>
    </source>
</evidence>
<dbReference type="Proteomes" id="UP000095390">
    <property type="component" value="Unassembled WGS sequence"/>
</dbReference>
<dbReference type="Pfam" id="PF05979">
    <property type="entry name" value="DUF896"/>
    <property type="match status" value="1"/>
</dbReference>
<dbReference type="EMBL" id="QSID01000004">
    <property type="protein sequence ID" value="RHC66378.1"/>
    <property type="molecule type" value="Genomic_DNA"/>
</dbReference>
<evidence type="ECO:0000313" key="13">
    <source>
        <dbReference type="Proteomes" id="UP000284621"/>
    </source>
</evidence>
<comment type="similarity">
    <text evidence="2">Belongs to the UPF0291 family.</text>
</comment>
<reference evidence="9 10" key="1">
    <citation type="submission" date="2015-09" db="EMBL/GenBank/DDBJ databases">
        <authorList>
            <consortium name="Pathogen Informatics"/>
        </authorList>
    </citation>
    <scope>NUCLEOTIDE SEQUENCE [LARGE SCALE GENOMIC DNA]</scope>
    <source>
        <strain evidence="4 10">2789STDY5834835</strain>
        <strain evidence="3 9">2789STDY5834966</strain>
    </source>
</reference>
<dbReference type="EMBL" id="CYZL01000033">
    <property type="protein sequence ID" value="CUO97076.1"/>
    <property type="molecule type" value="Genomic_DNA"/>
</dbReference>
<evidence type="ECO:0000313" key="4">
    <source>
        <dbReference type="EMBL" id="CUO97076.1"/>
    </source>
</evidence>
<dbReference type="Proteomes" id="UP000284621">
    <property type="component" value="Unassembled WGS sequence"/>
</dbReference>
<evidence type="ECO:0000313" key="6">
    <source>
        <dbReference type="EMBL" id="RHC66378.1"/>
    </source>
</evidence>
<evidence type="ECO:0000313" key="10">
    <source>
        <dbReference type="Proteomes" id="UP000095679"/>
    </source>
</evidence>